<dbReference type="Proteomes" id="UP000580910">
    <property type="component" value="Unassembled WGS sequence"/>
</dbReference>
<dbReference type="Pfam" id="PF01571">
    <property type="entry name" value="GCV_T"/>
    <property type="match status" value="1"/>
</dbReference>
<feature type="domain" description="Aminomethyltransferase C-terminal" evidence="4">
    <location>
        <begin position="728"/>
        <end position="805"/>
    </location>
</feature>
<dbReference type="SUPFAM" id="SSF51905">
    <property type="entry name" value="FAD/NAD(P)-binding domain"/>
    <property type="match status" value="1"/>
</dbReference>
<proteinExistence type="inferred from homology"/>
<dbReference type="PANTHER" id="PTHR43757:SF15">
    <property type="entry name" value="PYRUVATE DEHYDROGENASE PHOSPHATASE REGULATORY SUBUNIT, MITOCHONDRIAL-LIKE"/>
    <property type="match status" value="1"/>
</dbReference>
<name>A0A7W3P9F4_9ACTN</name>
<keyword evidence="7" id="KW-1185">Reference proteome</keyword>
<protein>
    <submittedName>
        <fullName evidence="6">4-methylaminobutanoate oxidase (Formaldehyde-forming)</fullName>
        <ecNumber evidence="6">1.5.3.19</ecNumber>
    </submittedName>
</protein>
<evidence type="ECO:0000256" key="1">
    <source>
        <dbReference type="ARBA" id="ARBA00008609"/>
    </source>
</evidence>
<dbReference type="EMBL" id="JACGXA010000001">
    <property type="protein sequence ID" value="MBA8803488.1"/>
    <property type="molecule type" value="Genomic_DNA"/>
</dbReference>
<comment type="caution">
    <text evidence="6">The sequence shown here is derived from an EMBL/GenBank/DDBJ whole genome shotgun (WGS) entry which is preliminary data.</text>
</comment>
<evidence type="ECO:0000313" key="6">
    <source>
        <dbReference type="EMBL" id="MBA8803488.1"/>
    </source>
</evidence>
<sequence>MTTDLPARARVVVVGGGVIGTSVAYHLTKLGWTDVLLLEQGTLSCGTTWHAAGLVGPLRASESGTRLVQYSAELYARLEAETGLATGYRNVGGVIVARTEDRMVQLRRTAANAAAYDMECELLTPAQARDLWPVMAVDDLLGAIWLPGDGKVNPTDLTQSLAKGARQGGARIVERVRVTGYTVAGSGAGRRVTGVRTDRGDVEAEVVVTCAGQWSKALGDRAGVTVPLHSAEHFYVVTEAVDGVHPDLPIMRDPDGFTYFKEEVGGLVVGGFEPEAKPWRSPDTIPHPFEFQLLEEDWEHFSVLMDEALVRIPALAETGIRKFYNGPESFTPDNQFLLGETPGLRGHFVGAGFNSVGIASAGGAGRALAEWIVEGEATTDLVGVDVRRFAPFNANNRWLRDRVAEVLGLHYAVPWPNRELETARPFRCSPVHDRLAARGAVFGSRMGWERPNVFAPSPAEPRLHYAWGKQSWLPWSAAEQRATRQDVAVFDQTSFSKYVVSGPGSLAWLQWVCANDVDVEPGRVVYTPWLNARGTYEADLTVTRVAADEFLLVSSSATTVRDLDWLERHRPDGVTATVRDVTSAHAVLGVMGPRSREVLQALTDSALGEEAFLFATSRELFLGHATVRATRMTYVGELGWELLVPMELTTGVYDLLRAADVADAGYYTIESLRLEKGYRAFGRELTPDFGPVEAGLVFATALDRDKDFLGRSALAAHREALRAPGPRRRLVSFVLEDPEPMLWGGELVLLDGRPVGQVTSAAWGETVGACVGLAYLRRDEAVTADWLAAGGFQVDVGGDQFGIRATLRAPL</sequence>
<dbReference type="Pfam" id="PF01266">
    <property type="entry name" value="DAO"/>
    <property type="match status" value="1"/>
</dbReference>
<dbReference type="SUPFAM" id="SSF103025">
    <property type="entry name" value="Folate-binding domain"/>
    <property type="match status" value="1"/>
</dbReference>
<dbReference type="AlphaFoldDB" id="A0A7W3P9F4"/>
<dbReference type="Gene3D" id="3.30.9.10">
    <property type="entry name" value="D-Amino Acid Oxidase, subunit A, domain 2"/>
    <property type="match status" value="1"/>
</dbReference>
<dbReference type="SUPFAM" id="SSF54373">
    <property type="entry name" value="FAD-linked reductases, C-terminal domain"/>
    <property type="match status" value="1"/>
</dbReference>
<dbReference type="RefSeq" id="WP_182538498.1">
    <property type="nucleotide sequence ID" value="NZ_JACGXA010000001.1"/>
</dbReference>
<dbReference type="Pfam" id="PF08669">
    <property type="entry name" value="GCV_T_C"/>
    <property type="match status" value="1"/>
</dbReference>
<evidence type="ECO:0000313" key="7">
    <source>
        <dbReference type="Proteomes" id="UP000580910"/>
    </source>
</evidence>
<dbReference type="Gene3D" id="2.40.30.110">
    <property type="entry name" value="Aminomethyltransferase beta-barrel domains"/>
    <property type="match status" value="1"/>
</dbReference>
<gene>
    <name evidence="6" type="ORF">FB382_001779</name>
</gene>
<dbReference type="InterPro" id="IPR028896">
    <property type="entry name" value="GcvT/YgfZ/DmdA"/>
</dbReference>
<evidence type="ECO:0000259" key="5">
    <source>
        <dbReference type="Pfam" id="PF16350"/>
    </source>
</evidence>
<dbReference type="GO" id="GO:0102317">
    <property type="term" value="F:4-methylaminobutyrate oxidase (demethylating) activity"/>
    <property type="evidence" value="ECO:0007669"/>
    <property type="project" value="UniProtKB-EC"/>
</dbReference>
<keyword evidence="6" id="KW-0560">Oxidoreductase</keyword>
<feature type="domain" description="FAD dependent oxidoreductase" evidence="2">
    <location>
        <begin position="10"/>
        <end position="371"/>
    </location>
</feature>
<feature type="domain" description="FAD dependent oxidoreductase central" evidence="5">
    <location>
        <begin position="374"/>
        <end position="429"/>
    </location>
</feature>
<dbReference type="EC" id="1.5.3.19" evidence="6"/>
<reference evidence="6 7" key="1">
    <citation type="submission" date="2020-07" db="EMBL/GenBank/DDBJ databases">
        <title>Sequencing the genomes of 1000 actinobacteria strains.</title>
        <authorList>
            <person name="Klenk H.-P."/>
        </authorList>
    </citation>
    <scope>NUCLEOTIDE SEQUENCE [LARGE SCALE GENOMIC DNA]</scope>
    <source>
        <strain evidence="6 7">DSM 21349</strain>
    </source>
</reference>
<dbReference type="InterPro" id="IPR036188">
    <property type="entry name" value="FAD/NAD-bd_sf"/>
</dbReference>
<dbReference type="Gene3D" id="3.30.70.1400">
    <property type="entry name" value="Aminomethyltransferase beta-barrel domains"/>
    <property type="match status" value="1"/>
</dbReference>
<dbReference type="InterPro" id="IPR006076">
    <property type="entry name" value="FAD-dep_OxRdtase"/>
</dbReference>
<organism evidence="6 7">
    <name type="scientific">Nocardioides ginsengisegetis</name>
    <dbReference type="NCBI Taxonomy" id="661491"/>
    <lineage>
        <taxon>Bacteria</taxon>
        <taxon>Bacillati</taxon>
        <taxon>Actinomycetota</taxon>
        <taxon>Actinomycetes</taxon>
        <taxon>Propionibacteriales</taxon>
        <taxon>Nocardioidaceae</taxon>
        <taxon>Nocardioides</taxon>
    </lineage>
</organism>
<dbReference type="SUPFAM" id="SSF101790">
    <property type="entry name" value="Aminomethyltransferase beta-barrel domain"/>
    <property type="match status" value="1"/>
</dbReference>
<dbReference type="InterPro" id="IPR027266">
    <property type="entry name" value="TrmE/GcvT-like"/>
</dbReference>
<dbReference type="InterPro" id="IPR032503">
    <property type="entry name" value="FAO_M"/>
</dbReference>
<dbReference type="Pfam" id="PF16350">
    <property type="entry name" value="FAO_M"/>
    <property type="match status" value="1"/>
</dbReference>
<dbReference type="InterPro" id="IPR006222">
    <property type="entry name" value="GCVT_N"/>
</dbReference>
<dbReference type="InterPro" id="IPR029043">
    <property type="entry name" value="GcvT/YgfZ_C"/>
</dbReference>
<dbReference type="PANTHER" id="PTHR43757">
    <property type="entry name" value="AMINOMETHYLTRANSFERASE"/>
    <property type="match status" value="1"/>
</dbReference>
<evidence type="ECO:0000259" key="4">
    <source>
        <dbReference type="Pfam" id="PF08669"/>
    </source>
</evidence>
<dbReference type="Gene3D" id="3.50.50.60">
    <property type="entry name" value="FAD/NAD(P)-binding domain"/>
    <property type="match status" value="1"/>
</dbReference>
<evidence type="ECO:0000259" key="3">
    <source>
        <dbReference type="Pfam" id="PF01571"/>
    </source>
</evidence>
<dbReference type="InterPro" id="IPR013977">
    <property type="entry name" value="GcvT_C"/>
</dbReference>
<evidence type="ECO:0000259" key="2">
    <source>
        <dbReference type="Pfam" id="PF01266"/>
    </source>
</evidence>
<dbReference type="Gene3D" id="3.30.1360.120">
    <property type="entry name" value="Probable tRNA modification gtpase trme, domain 1"/>
    <property type="match status" value="1"/>
</dbReference>
<feature type="domain" description="GCVT N-terminal" evidence="3">
    <location>
        <begin position="431"/>
        <end position="703"/>
    </location>
</feature>
<comment type="similarity">
    <text evidence="1">Belongs to the GcvT family.</text>
</comment>
<accession>A0A7W3P9F4</accession>